<feature type="transmembrane region" description="Helical" evidence="8">
    <location>
        <begin position="21"/>
        <end position="40"/>
    </location>
</feature>
<accession>A0A212T958</accession>
<dbReference type="OrthoDB" id="9814303at2"/>
<evidence type="ECO:0000256" key="2">
    <source>
        <dbReference type="ARBA" id="ARBA00006236"/>
    </source>
</evidence>
<evidence type="ECO:0000256" key="1">
    <source>
        <dbReference type="ARBA" id="ARBA00004651"/>
    </source>
</evidence>
<evidence type="ECO:0000313" key="11">
    <source>
        <dbReference type="Proteomes" id="UP000198122"/>
    </source>
</evidence>
<dbReference type="InterPro" id="IPR004812">
    <property type="entry name" value="Efflux_drug-R_Bcr/CmlA"/>
</dbReference>
<dbReference type="GO" id="GO:1990961">
    <property type="term" value="P:xenobiotic detoxification by transmembrane export across the plasma membrane"/>
    <property type="evidence" value="ECO:0007669"/>
    <property type="project" value="InterPro"/>
</dbReference>
<feature type="transmembrane region" description="Helical" evidence="8">
    <location>
        <begin position="124"/>
        <end position="141"/>
    </location>
</feature>
<feature type="transmembrane region" description="Helical" evidence="8">
    <location>
        <begin position="229"/>
        <end position="253"/>
    </location>
</feature>
<feature type="transmembrane region" description="Helical" evidence="8">
    <location>
        <begin position="385"/>
        <end position="406"/>
    </location>
</feature>
<feature type="transmembrane region" description="Helical" evidence="8">
    <location>
        <begin position="179"/>
        <end position="199"/>
    </location>
</feature>
<evidence type="ECO:0000256" key="3">
    <source>
        <dbReference type="ARBA" id="ARBA00022448"/>
    </source>
</evidence>
<keyword evidence="4" id="KW-1003">Cell membrane</keyword>
<dbReference type="PROSITE" id="PS50850">
    <property type="entry name" value="MFS"/>
    <property type="match status" value="1"/>
</dbReference>
<feature type="domain" description="Major facilitator superfamily (MFS) profile" evidence="9">
    <location>
        <begin position="22"/>
        <end position="410"/>
    </location>
</feature>
<comment type="subcellular location">
    <subcellularLocation>
        <location evidence="1">Cell membrane</location>
        <topology evidence="1">Multi-pass membrane protein</topology>
    </subcellularLocation>
</comment>
<dbReference type="InterPro" id="IPR020846">
    <property type="entry name" value="MFS_dom"/>
</dbReference>
<keyword evidence="6 8" id="KW-1133">Transmembrane helix</keyword>
<evidence type="ECO:0000256" key="6">
    <source>
        <dbReference type="ARBA" id="ARBA00022989"/>
    </source>
</evidence>
<dbReference type="SUPFAM" id="SSF103473">
    <property type="entry name" value="MFS general substrate transporter"/>
    <property type="match status" value="1"/>
</dbReference>
<keyword evidence="3" id="KW-0813">Transport</keyword>
<keyword evidence="11" id="KW-1185">Reference proteome</keyword>
<dbReference type="Proteomes" id="UP000198122">
    <property type="component" value="Unassembled WGS sequence"/>
</dbReference>
<evidence type="ECO:0000256" key="5">
    <source>
        <dbReference type="ARBA" id="ARBA00022692"/>
    </source>
</evidence>
<feature type="transmembrane region" description="Helical" evidence="8">
    <location>
        <begin position="92"/>
        <end position="118"/>
    </location>
</feature>
<feature type="transmembrane region" description="Helical" evidence="8">
    <location>
        <begin position="324"/>
        <end position="347"/>
    </location>
</feature>
<dbReference type="GO" id="GO:0005886">
    <property type="term" value="C:plasma membrane"/>
    <property type="evidence" value="ECO:0007669"/>
    <property type="project" value="UniProtKB-SubCell"/>
</dbReference>
<dbReference type="FunFam" id="1.20.1720.10:FF:000005">
    <property type="entry name" value="Bcr/CflA family efflux transporter"/>
    <property type="match status" value="1"/>
</dbReference>
<dbReference type="PANTHER" id="PTHR23502">
    <property type="entry name" value="MAJOR FACILITATOR SUPERFAMILY"/>
    <property type="match status" value="1"/>
</dbReference>
<dbReference type="AlphaFoldDB" id="A0A212T958"/>
<dbReference type="Pfam" id="PF07690">
    <property type="entry name" value="MFS_1"/>
    <property type="match status" value="1"/>
</dbReference>
<gene>
    <name evidence="10" type="ORF">SAMN05445756_0721</name>
</gene>
<feature type="transmembrane region" description="Helical" evidence="8">
    <location>
        <begin position="153"/>
        <end position="173"/>
    </location>
</feature>
<reference evidence="10 11" key="1">
    <citation type="submission" date="2017-06" db="EMBL/GenBank/DDBJ databases">
        <authorList>
            <person name="Kim H.J."/>
            <person name="Triplett B.A."/>
        </authorList>
    </citation>
    <scope>NUCLEOTIDE SEQUENCE [LARGE SCALE GENOMIC DNA]</scope>
    <source>
        <strain evidence="10 11">DSM 22179</strain>
    </source>
</reference>
<feature type="transmembrane region" description="Helical" evidence="8">
    <location>
        <begin position="60"/>
        <end position="80"/>
    </location>
</feature>
<evidence type="ECO:0000313" key="10">
    <source>
        <dbReference type="EMBL" id="SNC62552.1"/>
    </source>
</evidence>
<dbReference type="GO" id="GO:0042910">
    <property type="term" value="F:xenobiotic transmembrane transporter activity"/>
    <property type="evidence" value="ECO:0007669"/>
    <property type="project" value="InterPro"/>
</dbReference>
<protein>
    <submittedName>
        <fullName evidence="10">MFS transporter, DHA1 family, bicyclomycin/chloramphenicol resistance protein</fullName>
    </submittedName>
</protein>
<dbReference type="NCBIfam" id="TIGR00710">
    <property type="entry name" value="efflux_Bcr_CflA"/>
    <property type="match status" value="1"/>
</dbReference>
<evidence type="ECO:0000256" key="4">
    <source>
        <dbReference type="ARBA" id="ARBA00022475"/>
    </source>
</evidence>
<dbReference type="PANTHER" id="PTHR23502:SF132">
    <property type="entry name" value="POLYAMINE TRANSPORTER 2-RELATED"/>
    <property type="match status" value="1"/>
</dbReference>
<dbReference type="EMBL" id="FYEZ01000001">
    <property type="protein sequence ID" value="SNC62552.1"/>
    <property type="molecule type" value="Genomic_DNA"/>
</dbReference>
<evidence type="ECO:0000256" key="8">
    <source>
        <dbReference type="SAM" id="Phobius"/>
    </source>
</evidence>
<proteinExistence type="inferred from homology"/>
<dbReference type="RefSeq" id="WP_088817673.1">
    <property type="nucleotide sequence ID" value="NZ_FYEZ01000001.1"/>
</dbReference>
<evidence type="ECO:0000259" key="9">
    <source>
        <dbReference type="PROSITE" id="PS50850"/>
    </source>
</evidence>
<dbReference type="CDD" id="cd17320">
    <property type="entry name" value="MFS_MdfA_MDR_like"/>
    <property type="match status" value="1"/>
</dbReference>
<evidence type="ECO:0000256" key="7">
    <source>
        <dbReference type="ARBA" id="ARBA00023136"/>
    </source>
</evidence>
<name>A0A212T958_9MICO</name>
<feature type="transmembrane region" description="Helical" evidence="8">
    <location>
        <begin position="359"/>
        <end position="379"/>
    </location>
</feature>
<sequence>MTAPISSSSTSSAATTPTGRDYLQLVLVLGALTALGPLTIDTYLPALPAIQAELLTTQAAVQLTLSGTLLGMGLGQLVNGPASDAFGRRRPLLVGLALHVVASLLCATATSVTVLAAARLLQGLATSAVSVTAMAMVRDHFAGRAAARTMSHLALVNGAAPVLAPTLGGLILTRTDWRGVFLVLGGIALVQLLLAALFLRESLPPQRRRSLRPAALLGTYRGILSDPDFLLLAATAGLMFAAMFSYISGASFVLQGGFGLSEQQFGLAFGANAVGLVVLAQVNGRAVQRWHPLRLLTTGITMGVIGALGVVLCALLGIGGLWGVVVPLFVAVSAGGLSFPNGPALALTRHGEAAGSAAAVLGALQFSISGVTTPLAGLLPGEGALPMGLAMLACTSAAAVCVTVLWRRGRVLAD</sequence>
<dbReference type="InterPro" id="IPR011701">
    <property type="entry name" value="MFS"/>
</dbReference>
<keyword evidence="7 8" id="KW-0472">Membrane</keyword>
<feature type="transmembrane region" description="Helical" evidence="8">
    <location>
        <begin position="265"/>
        <end position="283"/>
    </location>
</feature>
<organism evidence="10 11">
    <name type="scientific">Kytococcus aerolatus</name>
    <dbReference type="NCBI Taxonomy" id="592308"/>
    <lineage>
        <taxon>Bacteria</taxon>
        <taxon>Bacillati</taxon>
        <taxon>Actinomycetota</taxon>
        <taxon>Actinomycetes</taxon>
        <taxon>Micrococcales</taxon>
        <taxon>Kytococcaceae</taxon>
        <taxon>Kytococcus</taxon>
    </lineage>
</organism>
<feature type="transmembrane region" description="Helical" evidence="8">
    <location>
        <begin position="295"/>
        <end position="318"/>
    </location>
</feature>
<comment type="similarity">
    <text evidence="2">Belongs to the major facilitator superfamily. Bcr/CmlA family.</text>
</comment>
<keyword evidence="5 8" id="KW-0812">Transmembrane</keyword>
<dbReference type="InterPro" id="IPR036259">
    <property type="entry name" value="MFS_trans_sf"/>
</dbReference>
<dbReference type="Gene3D" id="1.20.1720.10">
    <property type="entry name" value="Multidrug resistance protein D"/>
    <property type="match status" value="1"/>
</dbReference>